<dbReference type="InterPro" id="IPR011990">
    <property type="entry name" value="TPR-like_helical_dom_sf"/>
</dbReference>
<evidence type="ECO:0000256" key="2">
    <source>
        <dbReference type="ARBA" id="ARBA00023012"/>
    </source>
</evidence>
<evidence type="ECO:0000256" key="1">
    <source>
        <dbReference type="ARBA" id="ARBA00005820"/>
    </source>
</evidence>
<dbReference type="InterPro" id="IPR051677">
    <property type="entry name" value="AfsR-DnrI-RedD_regulator"/>
</dbReference>
<dbReference type="SUPFAM" id="SSF46894">
    <property type="entry name" value="C-terminal effector domain of the bipartite response regulators"/>
    <property type="match status" value="1"/>
</dbReference>
<protein>
    <submittedName>
        <fullName evidence="9">BTAD domain-containing putative transcriptional regulator</fullName>
    </submittedName>
</protein>
<dbReference type="PROSITE" id="PS51755">
    <property type="entry name" value="OMPR_PHOB"/>
    <property type="match status" value="1"/>
</dbReference>
<keyword evidence="6" id="KW-0802">TPR repeat</keyword>
<dbReference type="InterPro" id="IPR001867">
    <property type="entry name" value="OmpR/PhoB-type_DNA-bd"/>
</dbReference>
<dbReference type="Gene3D" id="1.10.10.10">
    <property type="entry name" value="Winged helix-like DNA-binding domain superfamily/Winged helix DNA-binding domain"/>
    <property type="match status" value="1"/>
</dbReference>
<evidence type="ECO:0000259" key="8">
    <source>
        <dbReference type="PROSITE" id="PS51755"/>
    </source>
</evidence>
<dbReference type="InterPro" id="IPR036388">
    <property type="entry name" value="WH-like_DNA-bd_sf"/>
</dbReference>
<dbReference type="Pfam" id="PF03704">
    <property type="entry name" value="BTAD"/>
    <property type="match status" value="1"/>
</dbReference>
<reference evidence="10" key="1">
    <citation type="journal article" date="2019" name="Int. J. Syst. Evol. Microbiol.">
        <title>The Global Catalogue of Microorganisms (GCM) 10K type strain sequencing project: providing services to taxonomists for standard genome sequencing and annotation.</title>
        <authorList>
            <consortium name="The Broad Institute Genomics Platform"/>
            <consortium name="The Broad Institute Genome Sequencing Center for Infectious Disease"/>
            <person name="Wu L."/>
            <person name="Ma J."/>
        </authorList>
    </citation>
    <scope>NUCLEOTIDE SEQUENCE [LARGE SCALE GENOMIC DNA]</scope>
    <source>
        <strain evidence="10">JCM 12763</strain>
    </source>
</reference>
<dbReference type="Pfam" id="PF00931">
    <property type="entry name" value="NB-ARC"/>
    <property type="match status" value="1"/>
</dbReference>
<evidence type="ECO:0000313" key="10">
    <source>
        <dbReference type="Proteomes" id="UP001596242"/>
    </source>
</evidence>
<evidence type="ECO:0000256" key="6">
    <source>
        <dbReference type="PROSITE-ProRule" id="PRU00339"/>
    </source>
</evidence>
<name>A0ABW1M541_9ACTN</name>
<dbReference type="InterPro" id="IPR027417">
    <property type="entry name" value="P-loop_NTPase"/>
</dbReference>
<comment type="similarity">
    <text evidence="1">Belongs to the AfsR/DnrI/RedD regulatory family.</text>
</comment>
<keyword evidence="2" id="KW-0902">Two-component regulatory system</keyword>
<dbReference type="SUPFAM" id="SSF48452">
    <property type="entry name" value="TPR-like"/>
    <property type="match status" value="4"/>
</dbReference>
<accession>A0ABW1M541</accession>
<dbReference type="PROSITE" id="PS50005">
    <property type="entry name" value="TPR"/>
    <property type="match status" value="1"/>
</dbReference>
<evidence type="ECO:0000256" key="7">
    <source>
        <dbReference type="PROSITE-ProRule" id="PRU01091"/>
    </source>
</evidence>
<evidence type="ECO:0000256" key="4">
    <source>
        <dbReference type="ARBA" id="ARBA00023125"/>
    </source>
</evidence>
<comment type="caution">
    <text evidence="9">The sequence shown here is derived from an EMBL/GenBank/DDBJ whole genome shotgun (WGS) entry which is preliminary data.</text>
</comment>
<dbReference type="PRINTS" id="PR00364">
    <property type="entry name" value="DISEASERSIST"/>
</dbReference>
<dbReference type="SMART" id="SM00028">
    <property type="entry name" value="TPR"/>
    <property type="match status" value="5"/>
</dbReference>
<evidence type="ECO:0000256" key="3">
    <source>
        <dbReference type="ARBA" id="ARBA00023015"/>
    </source>
</evidence>
<keyword evidence="10" id="KW-1185">Reference proteome</keyword>
<gene>
    <name evidence="9" type="ORF">ACFP50_22315</name>
</gene>
<keyword evidence="5" id="KW-0804">Transcription</keyword>
<dbReference type="Pfam" id="PF13424">
    <property type="entry name" value="TPR_12"/>
    <property type="match status" value="1"/>
</dbReference>
<feature type="domain" description="OmpR/PhoB-type" evidence="8">
    <location>
        <begin position="1"/>
        <end position="97"/>
    </location>
</feature>
<dbReference type="RefSeq" id="WP_386400557.1">
    <property type="nucleotide sequence ID" value="NZ_JBHSPT010000050.1"/>
</dbReference>
<keyword evidence="4 7" id="KW-0238">DNA-binding</keyword>
<dbReference type="EMBL" id="JBHSPT010000050">
    <property type="protein sequence ID" value="MFC6058087.1"/>
    <property type="molecule type" value="Genomic_DNA"/>
</dbReference>
<evidence type="ECO:0000313" key="9">
    <source>
        <dbReference type="EMBL" id="MFC6058087.1"/>
    </source>
</evidence>
<evidence type="ECO:0000256" key="5">
    <source>
        <dbReference type="ARBA" id="ARBA00023163"/>
    </source>
</evidence>
<dbReference type="SUPFAM" id="SSF52540">
    <property type="entry name" value="P-loop containing nucleoside triphosphate hydrolases"/>
    <property type="match status" value="1"/>
</dbReference>
<dbReference type="PANTHER" id="PTHR35807:SF1">
    <property type="entry name" value="TRANSCRIPTIONAL REGULATOR REDD"/>
    <property type="match status" value="1"/>
</dbReference>
<dbReference type="SMART" id="SM00862">
    <property type="entry name" value="Trans_reg_C"/>
    <property type="match status" value="1"/>
</dbReference>
<dbReference type="PANTHER" id="PTHR35807">
    <property type="entry name" value="TRANSCRIPTIONAL REGULATOR REDD-RELATED"/>
    <property type="match status" value="1"/>
</dbReference>
<feature type="DNA-binding region" description="OmpR/PhoB-type" evidence="7">
    <location>
        <begin position="1"/>
        <end position="97"/>
    </location>
</feature>
<keyword evidence="3" id="KW-0805">Transcription regulation</keyword>
<dbReference type="Gene3D" id="3.40.50.300">
    <property type="entry name" value="P-loop containing nucleotide triphosphate hydrolases"/>
    <property type="match status" value="1"/>
</dbReference>
<dbReference type="SMART" id="SM01043">
    <property type="entry name" value="BTAD"/>
    <property type="match status" value="1"/>
</dbReference>
<organism evidence="9 10">
    <name type="scientific">Streptomyces pratens</name>
    <dbReference type="NCBI Taxonomy" id="887456"/>
    <lineage>
        <taxon>Bacteria</taxon>
        <taxon>Bacillati</taxon>
        <taxon>Actinomycetota</taxon>
        <taxon>Actinomycetes</taxon>
        <taxon>Kitasatosporales</taxon>
        <taxon>Streptomycetaceae</taxon>
        <taxon>Streptomyces</taxon>
    </lineage>
</organism>
<feature type="repeat" description="TPR" evidence="6">
    <location>
        <begin position="840"/>
        <end position="873"/>
    </location>
</feature>
<dbReference type="InterPro" id="IPR019734">
    <property type="entry name" value="TPR_rpt"/>
</dbReference>
<proteinExistence type="inferred from homology"/>
<dbReference type="Proteomes" id="UP001596242">
    <property type="component" value="Unassembled WGS sequence"/>
</dbReference>
<dbReference type="Gene3D" id="1.25.40.10">
    <property type="entry name" value="Tetratricopeptide repeat domain"/>
    <property type="match status" value="3"/>
</dbReference>
<dbReference type="InterPro" id="IPR016032">
    <property type="entry name" value="Sig_transdc_resp-reg_C-effctor"/>
</dbReference>
<dbReference type="InterPro" id="IPR005158">
    <property type="entry name" value="BTAD"/>
</dbReference>
<dbReference type="CDD" id="cd15831">
    <property type="entry name" value="BTAD"/>
    <property type="match status" value="1"/>
</dbReference>
<dbReference type="InterPro" id="IPR002182">
    <property type="entry name" value="NB-ARC"/>
</dbReference>
<sequence length="1082" mass="116919">MSPVSTRFRLLGPLEVVVDGRLVTLTGRQRGLLSALLLDAGQVVPVGRIVDRLWGESTAPGTAPARVRALVTEVRRALGTRGPEVLLTQNPGYLLRVGPGQSDVDEFVSCAAEARRASRSGRPLDAFREYDRAVALWRGTPLGDLTGVDAESHVRRLEEMRTAAVEGRAEAGLVIGRGESAVADLQALLDEHPFRERPAGLLMRALYRSGRRAEALQVYKEFRYRLVDELGVEPTSELQEAHRLILGGRERAGAVLAPAVPERTVASTPPPRQLPAGTARFIGRSGELSRLDALHAAGERAALVVGPAGVGKTTLVLHWAHRLTPSFPDGHLFLDMRGFDRAGPMTLQEAVPLLLQALGHPARDMPITLDAQLALYRSLLATRRALLVLDDVADPAQTRNLLPGESDCMVVMTSRNRLPGLVAMDGVPRMALDVFDRDEALGLLSDVVGPARVRAEPEAADELVDLCDRLPLALCVAMSWIADHDHRTIAQYVRELVDRGRLARLRVEGEPLSVVQTALDLSYEALPLPVRRTFRLLGLVPHAGIPVAAGAALAGKDTAEAADHFDAMARIHLLSETAERRFSAHAMVVEHAAQRSALEDTPAEREAAVARLMEHLLQSVTNAARACGFRAYLLPRSQEGSGAVAFPSAAAAKKWFDDEWENIALAVSHAAAYGPAAYAPHIVFAMNDLLHHCRSYPEWLRVAGVALETAQRHGDQVGQAAMHISLGLVRWRMADLRNALAENELGLELARRAGWRHGEAMALQGCGINLKQLGRPRRAVARYSSAARMHRSAGDVLGEARCLNNMASAHLMTGRLDRAAVCLTSCLELVHRAGDEHLRALTLVNLGTVHQQRGRFAEALEALHEALEAVGGRLPYAEAVTHEALGRVLGDTGRTGQAVASFEEALRLARQVENRTCQVDSLVGMANVHMREDRLDRAAARLEAAREVARGTDVSLIGATLAAAEVERRLGRHARAREETERALGLAAAGSPLDLPRLYHLGARVHLDTDDAAGAARYCRLALRFAGRSGQALEHARVLITLGHARRELGGEPSARATWGRAHSALAALGAPEQHETAALLG</sequence>
<dbReference type="Pfam" id="PF00486">
    <property type="entry name" value="Trans_reg_C"/>
    <property type="match status" value="1"/>
</dbReference>